<gene>
    <name evidence="1" type="primary">Zbed5-L6</name>
    <name evidence="1" type="ORF">Hamer_G005401</name>
</gene>
<dbReference type="PANTHER" id="PTHR45913:SF22">
    <property type="entry name" value="SCAN BOX DOMAIN-CONTAINING PROTEIN"/>
    <property type="match status" value="1"/>
</dbReference>
<dbReference type="Proteomes" id="UP000747542">
    <property type="component" value="Unassembled WGS sequence"/>
</dbReference>
<organism evidence="1 2">
    <name type="scientific">Homarus americanus</name>
    <name type="common">American lobster</name>
    <dbReference type="NCBI Taxonomy" id="6706"/>
    <lineage>
        <taxon>Eukaryota</taxon>
        <taxon>Metazoa</taxon>
        <taxon>Ecdysozoa</taxon>
        <taxon>Arthropoda</taxon>
        <taxon>Crustacea</taxon>
        <taxon>Multicrustacea</taxon>
        <taxon>Malacostraca</taxon>
        <taxon>Eumalacostraca</taxon>
        <taxon>Eucarida</taxon>
        <taxon>Decapoda</taxon>
        <taxon>Pleocyemata</taxon>
        <taxon>Astacidea</taxon>
        <taxon>Nephropoidea</taxon>
        <taxon>Nephropidae</taxon>
        <taxon>Homarus</taxon>
    </lineage>
</organism>
<keyword evidence="2" id="KW-1185">Reference proteome</keyword>
<feature type="non-terminal residue" evidence="1">
    <location>
        <position position="1"/>
    </location>
</feature>
<reference evidence="1" key="1">
    <citation type="journal article" date="2021" name="Sci. Adv.">
        <title>The American lobster genome reveals insights on longevity, neural, and immune adaptations.</title>
        <authorList>
            <person name="Polinski J.M."/>
            <person name="Zimin A.V."/>
            <person name="Clark K.F."/>
            <person name="Kohn A.B."/>
            <person name="Sadowski N."/>
            <person name="Timp W."/>
            <person name="Ptitsyn A."/>
            <person name="Khanna P."/>
            <person name="Romanova D.Y."/>
            <person name="Williams P."/>
            <person name="Greenwood S.J."/>
            <person name="Moroz L.L."/>
            <person name="Walt D.R."/>
            <person name="Bodnar A.G."/>
        </authorList>
    </citation>
    <scope>NUCLEOTIDE SEQUENCE</scope>
    <source>
        <strain evidence="1">GMGI-L3</strain>
    </source>
</reference>
<name>A0A8J5K0F5_HOMAM</name>
<comment type="caution">
    <text evidence="1">The sequence shown here is derived from an EMBL/GenBank/DDBJ whole genome shotgun (WGS) entry which is preliminary data.</text>
</comment>
<dbReference type="AlphaFoldDB" id="A0A8J5K0F5"/>
<dbReference type="PANTHER" id="PTHR45913">
    <property type="entry name" value="EPM2A-INTERACTING PROTEIN 1"/>
    <property type="match status" value="1"/>
</dbReference>
<sequence>MAKRRKHSEDYLNIDFTTVLADNGVEKPQCVLCDVVLSAESMKPSELKRHLETKHLEHAEKDLEFFKLHELLNFGNIDMFEKLCGVMYESEGELDQFLKEEIAGHLESLEKEFQRYFPELTGEEEALVRNPFSATLDVSSIPDEVQDEFLDLRNDSP</sequence>
<proteinExistence type="predicted"/>
<accession>A0A8J5K0F5</accession>
<protein>
    <submittedName>
        <fullName evidence="1">Zinc finger BED domain-containing protein 5-like 6</fullName>
    </submittedName>
</protein>
<dbReference type="EMBL" id="JAHLQT010021845">
    <property type="protein sequence ID" value="KAG7167071.1"/>
    <property type="molecule type" value="Genomic_DNA"/>
</dbReference>
<evidence type="ECO:0000313" key="1">
    <source>
        <dbReference type="EMBL" id="KAG7167071.1"/>
    </source>
</evidence>
<evidence type="ECO:0000313" key="2">
    <source>
        <dbReference type="Proteomes" id="UP000747542"/>
    </source>
</evidence>